<feature type="compositionally biased region" description="Polar residues" evidence="1">
    <location>
        <begin position="110"/>
        <end position="119"/>
    </location>
</feature>
<protein>
    <submittedName>
        <fullName evidence="2">Uncharacterized protein</fullName>
    </submittedName>
</protein>
<accession>A0AA38CBN9</accession>
<feature type="region of interest" description="Disordered" evidence="1">
    <location>
        <begin position="103"/>
        <end position="127"/>
    </location>
</feature>
<evidence type="ECO:0000256" key="1">
    <source>
        <dbReference type="SAM" id="MobiDB-lite"/>
    </source>
</evidence>
<proteinExistence type="predicted"/>
<organism evidence="2 3">
    <name type="scientific">Taxus chinensis</name>
    <name type="common">Chinese yew</name>
    <name type="synonym">Taxus wallichiana var. chinensis</name>
    <dbReference type="NCBI Taxonomy" id="29808"/>
    <lineage>
        <taxon>Eukaryota</taxon>
        <taxon>Viridiplantae</taxon>
        <taxon>Streptophyta</taxon>
        <taxon>Embryophyta</taxon>
        <taxon>Tracheophyta</taxon>
        <taxon>Spermatophyta</taxon>
        <taxon>Pinopsida</taxon>
        <taxon>Pinidae</taxon>
        <taxon>Conifers II</taxon>
        <taxon>Cupressales</taxon>
        <taxon>Taxaceae</taxon>
        <taxon>Taxus</taxon>
    </lineage>
</organism>
<comment type="caution">
    <text evidence="2">The sequence shown here is derived from an EMBL/GenBank/DDBJ whole genome shotgun (WGS) entry which is preliminary data.</text>
</comment>
<dbReference type="PANTHER" id="PTHR33356">
    <property type="entry name" value="TIP41-LIKE PROTEIN"/>
    <property type="match status" value="1"/>
</dbReference>
<dbReference type="PANTHER" id="PTHR33356:SF13">
    <property type="entry name" value="DUF4005 DOMAIN-CONTAINING PROTEIN"/>
    <property type="match status" value="1"/>
</dbReference>
<name>A0AA38CBN9_TAXCH</name>
<dbReference type="Proteomes" id="UP000824469">
    <property type="component" value="Unassembled WGS sequence"/>
</dbReference>
<gene>
    <name evidence="2" type="ORF">KI387_030353</name>
</gene>
<dbReference type="EMBL" id="JAHRHJ020000010">
    <property type="protein sequence ID" value="KAH9298671.1"/>
    <property type="molecule type" value="Genomic_DNA"/>
</dbReference>
<sequence length="257" mass="28668">MTELSPNFWLPSNVLSDDEEENDALRTSQEGFTDLPKFTEAWDSLEVKGNEVNWNKDFQCDWSSANNIHIDAFTTWNSTNHTEYSTVLPKQFLREKPCPVPSGLWKQTKPKQGQSTGIAENSYPPWASVQGGGSGMKAIFPESNGLGRESGGTGVFLPRRAGNVFDSKKKKSGCSTVLLPYRVVQALNLTIQNMNSQPSVRGLDNSKHISICGRMIDNNKPLPQEGWSQQPKNDFYPVNSITQALPPEISLPQDWTY</sequence>
<keyword evidence="3" id="KW-1185">Reference proteome</keyword>
<evidence type="ECO:0000313" key="2">
    <source>
        <dbReference type="EMBL" id="KAH9298671.1"/>
    </source>
</evidence>
<dbReference type="AlphaFoldDB" id="A0AA38CBN9"/>
<reference evidence="2 3" key="1">
    <citation type="journal article" date="2021" name="Nat. Plants">
        <title>The Taxus genome provides insights into paclitaxel biosynthesis.</title>
        <authorList>
            <person name="Xiong X."/>
            <person name="Gou J."/>
            <person name="Liao Q."/>
            <person name="Li Y."/>
            <person name="Zhou Q."/>
            <person name="Bi G."/>
            <person name="Li C."/>
            <person name="Du R."/>
            <person name="Wang X."/>
            <person name="Sun T."/>
            <person name="Guo L."/>
            <person name="Liang H."/>
            <person name="Lu P."/>
            <person name="Wu Y."/>
            <person name="Zhang Z."/>
            <person name="Ro D.K."/>
            <person name="Shang Y."/>
            <person name="Huang S."/>
            <person name="Yan J."/>
        </authorList>
    </citation>
    <scope>NUCLEOTIDE SEQUENCE [LARGE SCALE GENOMIC DNA]</scope>
    <source>
        <strain evidence="2">Ta-2019</strain>
    </source>
</reference>
<evidence type="ECO:0000313" key="3">
    <source>
        <dbReference type="Proteomes" id="UP000824469"/>
    </source>
</evidence>